<gene>
    <name evidence="2" type="ORF">HIJ39_08135</name>
</gene>
<evidence type="ECO:0000313" key="2">
    <source>
        <dbReference type="EMBL" id="NMP22320.1"/>
    </source>
</evidence>
<comment type="caution">
    <text evidence="2">The sequence shown here is derived from an EMBL/GenBank/DDBJ whole genome shotgun (WGS) entry which is preliminary data.</text>
</comment>
<keyword evidence="1" id="KW-0812">Transmembrane</keyword>
<name>A0A7Y0L4N0_9FIRM</name>
<dbReference type="Proteomes" id="UP000533476">
    <property type="component" value="Unassembled WGS sequence"/>
</dbReference>
<keyword evidence="1" id="KW-1133">Transmembrane helix</keyword>
<feature type="transmembrane region" description="Helical" evidence="1">
    <location>
        <begin position="34"/>
        <end position="54"/>
    </location>
</feature>
<protein>
    <submittedName>
        <fullName evidence="2">DUF445 domain-containing protein</fullName>
    </submittedName>
</protein>
<dbReference type="EMBL" id="JABBVZ010000020">
    <property type="protein sequence ID" value="NMP22320.1"/>
    <property type="molecule type" value="Genomic_DNA"/>
</dbReference>
<dbReference type="RefSeq" id="WP_169098515.1">
    <property type="nucleotide sequence ID" value="NZ_JABBVZ010000020.1"/>
</dbReference>
<dbReference type="GO" id="GO:0005886">
    <property type="term" value="C:plasma membrane"/>
    <property type="evidence" value="ECO:0007669"/>
    <property type="project" value="TreeGrafter"/>
</dbReference>
<dbReference type="AlphaFoldDB" id="A0A7Y0L4N0"/>
<proteinExistence type="predicted"/>
<keyword evidence="3" id="KW-1185">Reference proteome</keyword>
<dbReference type="InterPro" id="IPR007383">
    <property type="entry name" value="DUF445"/>
</dbReference>
<accession>A0A7Y0L4N0</accession>
<dbReference type="Pfam" id="PF04286">
    <property type="entry name" value="DUF445"/>
    <property type="match status" value="1"/>
</dbReference>
<evidence type="ECO:0000313" key="3">
    <source>
        <dbReference type="Proteomes" id="UP000533476"/>
    </source>
</evidence>
<dbReference type="PANTHER" id="PTHR38442">
    <property type="entry name" value="INNER MEMBRANE PROTEIN-RELATED"/>
    <property type="match status" value="1"/>
</dbReference>
<feature type="transmembrane region" description="Helical" evidence="1">
    <location>
        <begin position="381"/>
        <end position="400"/>
    </location>
</feature>
<reference evidence="2 3" key="1">
    <citation type="submission" date="2020-04" db="EMBL/GenBank/DDBJ databases">
        <authorList>
            <person name="Zhang R."/>
            <person name="Schippers A."/>
        </authorList>
    </citation>
    <scope>NUCLEOTIDE SEQUENCE [LARGE SCALE GENOMIC DNA]</scope>
    <source>
        <strain evidence="2 3">DSM 109850</strain>
    </source>
</reference>
<organism evidence="2 3">
    <name type="scientific">Sulfobacillus harzensis</name>
    <dbReference type="NCBI Taxonomy" id="2729629"/>
    <lineage>
        <taxon>Bacteria</taxon>
        <taxon>Bacillati</taxon>
        <taxon>Bacillota</taxon>
        <taxon>Clostridia</taxon>
        <taxon>Eubacteriales</taxon>
        <taxon>Clostridiales Family XVII. Incertae Sedis</taxon>
        <taxon>Sulfobacillus</taxon>
    </lineage>
</organism>
<sequence length="403" mass="46453">MQRRWANLSLVALVALMVVALLFRQTVWGPYLLGLSLAGLAGGIADWYAVTALFRHPLGIKWLPHTSIIAANRDRIINAIAQLVETELLSQEFLNRHIQKIEVSQALMRWMEKPLSSDVSVFLSHTLRDWASQLPEEKLAGYLKRFAEEKAEDIVLADWLERLVEWLIRSGNDRQVFDFLRRQVETGLDQVEFTEDMERRLKEMIEHYTKTGTQKFFLGLLESFGTVDYHELSVSVKEALTRWLNSDKAFEQFEMILVRIMRALRDDAVVRSRVEEAKRSLLGQVPWERLVRYGKDKISEILESGQGSRALEQAKQSVHDWLEREPGNQAQIDALVKGLLMSTVTRYHSMIGKLVKDNLEAMDEREWIDKLEFYVGRDLQWIRVNGAIVGALVGLLITVLTHL</sequence>
<keyword evidence="1" id="KW-0472">Membrane</keyword>
<dbReference type="PANTHER" id="PTHR38442:SF1">
    <property type="entry name" value="INNER MEMBRANE PROTEIN"/>
    <property type="match status" value="1"/>
</dbReference>
<evidence type="ECO:0000256" key="1">
    <source>
        <dbReference type="SAM" id="Phobius"/>
    </source>
</evidence>